<feature type="compositionally biased region" description="Polar residues" evidence="9">
    <location>
        <begin position="428"/>
        <end position="451"/>
    </location>
</feature>
<protein>
    <recommendedName>
        <fullName evidence="3 8">DNA replication regulator SLD2</fullName>
    </recommendedName>
</protein>
<feature type="compositionally biased region" description="Basic and acidic residues" evidence="9">
    <location>
        <begin position="242"/>
        <end position="260"/>
    </location>
</feature>
<comment type="caution">
    <text evidence="10">The sequence shown here is derived from an EMBL/GenBank/DDBJ whole genome shotgun (WGS) entry which is preliminary data.</text>
</comment>
<evidence type="ECO:0000256" key="9">
    <source>
        <dbReference type="SAM" id="MobiDB-lite"/>
    </source>
</evidence>
<feature type="compositionally biased region" description="Basic and acidic residues" evidence="9">
    <location>
        <begin position="277"/>
        <end position="292"/>
    </location>
</feature>
<feature type="compositionally biased region" description="Basic residues" evidence="9">
    <location>
        <begin position="389"/>
        <end position="410"/>
    </location>
</feature>
<feature type="compositionally biased region" description="Basic and acidic residues" evidence="9">
    <location>
        <begin position="471"/>
        <end position="480"/>
    </location>
</feature>
<name>A0ABR1YF44_9PEZI</name>
<gene>
    <name evidence="10" type="ORF">HDK90DRAFT_513719</name>
</gene>
<evidence type="ECO:0000313" key="10">
    <source>
        <dbReference type="EMBL" id="KAK8227160.1"/>
    </source>
</evidence>
<keyword evidence="5 8" id="KW-0539">Nucleus</keyword>
<evidence type="ECO:0000256" key="1">
    <source>
        <dbReference type="ARBA" id="ARBA00004123"/>
    </source>
</evidence>
<evidence type="ECO:0000256" key="6">
    <source>
        <dbReference type="ARBA" id="ARBA00023306"/>
    </source>
</evidence>
<feature type="compositionally biased region" description="Acidic residues" evidence="9">
    <location>
        <begin position="309"/>
        <end position="319"/>
    </location>
</feature>
<dbReference type="EMBL" id="JBBWRZ010000010">
    <property type="protein sequence ID" value="KAK8227160.1"/>
    <property type="molecule type" value="Genomic_DNA"/>
</dbReference>
<organism evidence="10 11">
    <name type="scientific">Phyllosticta capitalensis</name>
    <dbReference type="NCBI Taxonomy" id="121624"/>
    <lineage>
        <taxon>Eukaryota</taxon>
        <taxon>Fungi</taxon>
        <taxon>Dikarya</taxon>
        <taxon>Ascomycota</taxon>
        <taxon>Pezizomycotina</taxon>
        <taxon>Dothideomycetes</taxon>
        <taxon>Dothideomycetes incertae sedis</taxon>
        <taxon>Botryosphaeriales</taxon>
        <taxon>Phyllostictaceae</taxon>
        <taxon>Phyllosticta</taxon>
    </lineage>
</organism>
<keyword evidence="6 8" id="KW-0131">Cell cycle</keyword>
<dbReference type="InterPro" id="IPR040203">
    <property type="entry name" value="Sld2"/>
</dbReference>
<comment type="subcellular location">
    <subcellularLocation>
        <location evidence="1 8">Nucleus</location>
    </subcellularLocation>
</comment>
<dbReference type="PANTHER" id="PTHR28124">
    <property type="entry name" value="DNA REPLICATION REGULATOR SLD2"/>
    <property type="match status" value="1"/>
</dbReference>
<dbReference type="InterPro" id="IPR021110">
    <property type="entry name" value="DNA_rep_checkpnt_protein"/>
</dbReference>
<feature type="region of interest" description="Disordered" evidence="9">
    <location>
        <begin position="58"/>
        <end position="127"/>
    </location>
</feature>
<evidence type="ECO:0000256" key="8">
    <source>
        <dbReference type="RuleBase" id="RU367067"/>
    </source>
</evidence>
<evidence type="ECO:0000256" key="4">
    <source>
        <dbReference type="ARBA" id="ARBA00022705"/>
    </source>
</evidence>
<sequence>MDPARESSTLLCDSLKSELKAFERSFFEANGRKPGRADIKAAGDIAPKYKEYARLRDLLNGQGEPSSPKRKEHDHAPESQTPTKKVKTTKVHAATPSRRHSSKHATLATPSKHHDGQEEPQEAPLSATKIFNDSYMRSLLGPTPQKDGYVLGIFDLLPSATPSKERNVLGDIAANQTTPRKQESNESDDVWSGRRARFGRTPMSEGKRHYLDQFMSTPLKRKRDQEEQPTPSSKGAETPAFLRRDWRPMESLKEEPESPKMTKKPRVLMRSISTILQERRKEREEDARKAVEEAEQAEAAWQAQQHEDQDTDGDHDDELEAMRELEAEQAPMSSASKNTARRLFTSKAPAPPTAQPAEMSLGADGETNPSDGEDDGEANASAAQETRPWKKRGAKRQTRRVIMRPVHARSKPQPQLETIPSEDENDSSDATCVPETQYNDVALANPSSDTVVQAHDGSDTDTAVEEDGSDFSDHEEEKPKSQRKPNKKPAATTAKDARDKDGGNVVKRTARKISATAHANFCRLKIKNKNSKGKAGGGRSWGRNRR</sequence>
<dbReference type="Proteomes" id="UP001492380">
    <property type="component" value="Unassembled WGS sequence"/>
</dbReference>
<comment type="similarity">
    <text evidence="2 8">Belongs to the SLD2 family.</text>
</comment>
<dbReference type="Pfam" id="PF11719">
    <property type="entry name" value="Drc1-Sld2"/>
    <property type="match status" value="1"/>
</dbReference>
<keyword evidence="11" id="KW-1185">Reference proteome</keyword>
<reference evidence="10 11" key="1">
    <citation type="submission" date="2024-04" db="EMBL/GenBank/DDBJ databases">
        <title>Phyllosticta paracitricarpa is synonymous to the EU quarantine fungus P. citricarpa based on phylogenomic analyses.</title>
        <authorList>
            <consortium name="Lawrence Berkeley National Laboratory"/>
            <person name="Van Ingen-Buijs V.A."/>
            <person name="Van Westerhoven A.C."/>
            <person name="Haridas S."/>
            <person name="Skiadas P."/>
            <person name="Martin F."/>
            <person name="Groenewald J.Z."/>
            <person name="Crous P.W."/>
            <person name="Seidl M.F."/>
        </authorList>
    </citation>
    <scope>NUCLEOTIDE SEQUENCE [LARGE SCALE GENOMIC DNA]</scope>
    <source>
        <strain evidence="10 11">CBS 123374</strain>
    </source>
</reference>
<keyword evidence="4 8" id="KW-0235">DNA replication</keyword>
<evidence type="ECO:0000313" key="11">
    <source>
        <dbReference type="Proteomes" id="UP001492380"/>
    </source>
</evidence>
<evidence type="ECO:0000256" key="5">
    <source>
        <dbReference type="ARBA" id="ARBA00023242"/>
    </source>
</evidence>
<evidence type="ECO:0000256" key="3">
    <source>
        <dbReference type="ARBA" id="ARBA00018363"/>
    </source>
</evidence>
<dbReference type="CDD" id="cd22289">
    <property type="entry name" value="RecQL4_SLD2_NTD"/>
    <property type="match status" value="1"/>
</dbReference>
<dbReference type="PANTHER" id="PTHR28124:SF1">
    <property type="entry name" value="DNA REPLICATION REGULATOR SLD2"/>
    <property type="match status" value="1"/>
</dbReference>
<accession>A0ABR1YF44</accession>
<evidence type="ECO:0000256" key="7">
    <source>
        <dbReference type="ARBA" id="ARBA00025253"/>
    </source>
</evidence>
<proteinExistence type="inferred from homology"/>
<feature type="region of interest" description="Disordered" evidence="9">
    <location>
        <begin position="160"/>
        <end position="546"/>
    </location>
</feature>
<evidence type="ECO:0000256" key="2">
    <source>
        <dbReference type="ARBA" id="ARBA00007276"/>
    </source>
</evidence>
<comment type="function">
    <text evidence="7 8">Has a role in the initiation of DNA replication. Required at S-phase checkpoint.</text>
</comment>
<feature type="compositionally biased region" description="Basic and acidic residues" evidence="9">
    <location>
        <begin position="67"/>
        <end position="77"/>
    </location>
</feature>
<dbReference type="Gene3D" id="1.10.10.1460">
    <property type="match status" value="1"/>
</dbReference>